<protein>
    <submittedName>
        <fullName evidence="9">Membrane protein</fullName>
    </submittedName>
</protein>
<dbReference type="GO" id="GO:0009372">
    <property type="term" value="P:quorum sensing"/>
    <property type="evidence" value="ECO:0007669"/>
    <property type="project" value="UniProtKB-KW"/>
</dbReference>
<keyword evidence="4 8" id="KW-0812">Transmembrane</keyword>
<sequence>MLSIHQLARVGADYLVSRLPEGGGRKPEAEVVAFGLEVALGGVLQLAVFVIAARYLGLVPEMMAALATMASYRLLSGGVHASAYYRCLLLSLMTLILLALLGRGLALVAGGYLPALAVGAFVTNLDIARRLVPVTTPAAPISNHRRRARLKQVAYLWLTGWLLVIIAGFYLEWPRGILASSLLALAVQGLALTPAGFAAVGWADSLLQRILPLG</sequence>
<dbReference type="SMART" id="SM00793">
    <property type="entry name" value="AgrB"/>
    <property type="match status" value="1"/>
</dbReference>
<dbReference type="Proteomes" id="UP000063718">
    <property type="component" value="Unassembled WGS sequence"/>
</dbReference>
<keyword evidence="5" id="KW-0378">Hydrolase</keyword>
<keyword evidence="7 8" id="KW-0472">Membrane</keyword>
<dbReference type="AlphaFoldDB" id="A0A0S6UGJ3"/>
<evidence type="ECO:0000256" key="4">
    <source>
        <dbReference type="ARBA" id="ARBA00022692"/>
    </source>
</evidence>
<dbReference type="GO" id="GO:0006508">
    <property type="term" value="P:proteolysis"/>
    <property type="evidence" value="ECO:0007669"/>
    <property type="project" value="UniProtKB-KW"/>
</dbReference>
<gene>
    <name evidence="9" type="ORF">MTY_1973</name>
</gene>
<keyword evidence="2" id="KW-0673">Quorum sensing</keyword>
<feature type="transmembrane region" description="Helical" evidence="8">
    <location>
        <begin position="177"/>
        <end position="203"/>
    </location>
</feature>
<keyword evidence="3" id="KW-0645">Protease</keyword>
<dbReference type="RefSeq" id="WP_025774344.1">
    <property type="nucleotide sequence ID" value="NZ_DF238840.1"/>
</dbReference>
<dbReference type="InterPro" id="IPR006741">
    <property type="entry name" value="AgrB"/>
</dbReference>
<dbReference type="GO" id="GO:0016020">
    <property type="term" value="C:membrane"/>
    <property type="evidence" value="ECO:0007669"/>
    <property type="project" value="InterPro"/>
</dbReference>
<dbReference type="EMBL" id="DF238840">
    <property type="protein sequence ID" value="GAF26633.1"/>
    <property type="molecule type" value="Genomic_DNA"/>
</dbReference>
<evidence type="ECO:0000256" key="5">
    <source>
        <dbReference type="ARBA" id="ARBA00022801"/>
    </source>
</evidence>
<dbReference type="Pfam" id="PF04647">
    <property type="entry name" value="AgrB"/>
    <property type="match status" value="1"/>
</dbReference>
<accession>A0A0S6UGJ3</accession>
<proteinExistence type="predicted"/>
<keyword evidence="6 8" id="KW-1133">Transmembrane helix</keyword>
<feature type="transmembrane region" description="Helical" evidence="8">
    <location>
        <begin position="153"/>
        <end position="171"/>
    </location>
</feature>
<reference evidence="9" key="1">
    <citation type="journal article" date="2014" name="Gene">
        <title>Genome-guided analysis of transformation efficiency and carbon dioxide assimilation by Moorella thermoacetica Y72.</title>
        <authorList>
            <person name="Tsukahara K."/>
            <person name="Kita A."/>
            <person name="Nakashimada Y."/>
            <person name="Hoshino T."/>
            <person name="Murakami K."/>
        </authorList>
    </citation>
    <scope>NUCLEOTIDE SEQUENCE [LARGE SCALE GENOMIC DNA]</scope>
    <source>
        <strain evidence="9">Y72</strain>
    </source>
</reference>
<feature type="transmembrane region" description="Helical" evidence="8">
    <location>
        <begin position="31"/>
        <end position="52"/>
    </location>
</feature>
<evidence type="ECO:0000256" key="1">
    <source>
        <dbReference type="ARBA" id="ARBA00022475"/>
    </source>
</evidence>
<evidence type="ECO:0000256" key="6">
    <source>
        <dbReference type="ARBA" id="ARBA00022989"/>
    </source>
</evidence>
<keyword evidence="1" id="KW-1003">Cell membrane</keyword>
<dbReference type="GO" id="GO:0008233">
    <property type="term" value="F:peptidase activity"/>
    <property type="evidence" value="ECO:0007669"/>
    <property type="project" value="UniProtKB-KW"/>
</dbReference>
<evidence type="ECO:0000256" key="8">
    <source>
        <dbReference type="SAM" id="Phobius"/>
    </source>
</evidence>
<organism evidence="9">
    <name type="scientific">Moorella thermoacetica Y72</name>
    <dbReference type="NCBI Taxonomy" id="1325331"/>
    <lineage>
        <taxon>Bacteria</taxon>
        <taxon>Bacillati</taxon>
        <taxon>Bacillota</taxon>
        <taxon>Clostridia</taxon>
        <taxon>Neomoorellales</taxon>
        <taxon>Neomoorellaceae</taxon>
        <taxon>Neomoorella</taxon>
    </lineage>
</organism>
<evidence type="ECO:0000256" key="7">
    <source>
        <dbReference type="ARBA" id="ARBA00023136"/>
    </source>
</evidence>
<evidence type="ECO:0000313" key="9">
    <source>
        <dbReference type="EMBL" id="GAF26633.1"/>
    </source>
</evidence>
<name>A0A0S6UGJ3_NEOTH</name>
<evidence type="ECO:0000256" key="2">
    <source>
        <dbReference type="ARBA" id="ARBA00022654"/>
    </source>
</evidence>
<evidence type="ECO:0000256" key="3">
    <source>
        <dbReference type="ARBA" id="ARBA00022670"/>
    </source>
</evidence>